<evidence type="ECO:0000256" key="1">
    <source>
        <dbReference type="SAM" id="Phobius"/>
    </source>
</evidence>
<evidence type="ECO:0000259" key="2">
    <source>
        <dbReference type="Pfam" id="PF14258"/>
    </source>
</evidence>
<feature type="transmembrane region" description="Helical" evidence="1">
    <location>
        <begin position="263"/>
        <end position="282"/>
    </location>
</feature>
<keyword evidence="1" id="KW-0812">Transmembrane</keyword>
<evidence type="ECO:0000313" key="4">
    <source>
        <dbReference type="Proteomes" id="UP000617544"/>
    </source>
</evidence>
<evidence type="ECO:0000313" key="3">
    <source>
        <dbReference type="EMBL" id="HII61042.1"/>
    </source>
</evidence>
<dbReference type="AlphaFoldDB" id="A0A832WJ87"/>
<dbReference type="InterPro" id="IPR025646">
    <property type="entry name" value="DUF4350"/>
</dbReference>
<feature type="domain" description="DUF4350" evidence="2">
    <location>
        <begin position="36"/>
        <end position="221"/>
    </location>
</feature>
<dbReference type="OMA" id="YIDEIHH"/>
<reference evidence="3" key="1">
    <citation type="journal article" date="2020" name="bioRxiv">
        <title>A rank-normalized archaeal taxonomy based on genome phylogeny resolves widespread incomplete and uneven classifications.</title>
        <authorList>
            <person name="Rinke C."/>
            <person name="Chuvochina M."/>
            <person name="Mussig A.J."/>
            <person name="Chaumeil P.-A."/>
            <person name="Waite D.W."/>
            <person name="Whitman W.B."/>
            <person name="Parks D.H."/>
            <person name="Hugenholtz P."/>
        </authorList>
    </citation>
    <scope>NUCLEOTIDE SEQUENCE</scope>
    <source>
        <strain evidence="3">UBA8834</strain>
    </source>
</reference>
<keyword evidence="1" id="KW-0472">Membrane</keyword>
<comment type="caution">
    <text evidence="3">The sequence shown here is derived from an EMBL/GenBank/DDBJ whole genome shotgun (WGS) entry which is preliminary data.</text>
</comment>
<accession>A0A832WJ87</accession>
<dbReference type="Proteomes" id="UP000617544">
    <property type="component" value="Unassembled WGS sequence"/>
</dbReference>
<protein>
    <submittedName>
        <fullName evidence="3">DUF4350 domain-containing protein</fullName>
    </submittedName>
</protein>
<dbReference type="Pfam" id="PF14258">
    <property type="entry name" value="DUF4350"/>
    <property type="match status" value="1"/>
</dbReference>
<dbReference type="EMBL" id="DUJN01000004">
    <property type="protein sequence ID" value="HII61042.1"/>
    <property type="molecule type" value="Genomic_DNA"/>
</dbReference>
<organism evidence="3 4">
    <name type="scientific">Pyrococcus horikoshii</name>
    <dbReference type="NCBI Taxonomy" id="53953"/>
    <lineage>
        <taxon>Archaea</taxon>
        <taxon>Methanobacteriati</taxon>
        <taxon>Methanobacteriota</taxon>
        <taxon>Thermococci</taxon>
        <taxon>Thermococcales</taxon>
        <taxon>Thermococcaceae</taxon>
        <taxon>Pyrococcus</taxon>
    </lineage>
</organism>
<proteinExistence type="predicted"/>
<name>A0A832WJ87_PYRHR</name>
<keyword evidence="1" id="KW-1133">Transmembrane helix</keyword>
<dbReference type="RefSeq" id="WP_010884476.1">
    <property type="nucleotide sequence ID" value="NZ_DUJN01000004.1"/>
</dbReference>
<sequence>MRRALYVILVIFGITFLITPVSIPLFLSNAEFSMLNTKWNGISSFAKMIYERKGLVIPLMDSLNNVELKGGTLLIVGPDLRYSSLEIEKIRDFLNEGGTLILMDDFGTGNEILKGLNLSIRFSRKVPVEPFYFKDYRLPIVTDIRDPVLSRNVTYIVLNYPAVIVGFGEGNVYTSRVTLLGKDFRSYPILVELKYGNGRIVLFSDPSVFTNEMIKMNRNFAENFIDEFINPPVYVDEAHHSNFNPYYAGTIVVRRSLDREKSFYVVLAVAGLALFVESGLAFELFNLVISLAIKIFVRGEKVRVEDVVEKLAKEGYDRKILERIVREVGG</sequence>
<feature type="transmembrane region" description="Helical" evidence="1">
    <location>
        <begin position="6"/>
        <end position="27"/>
    </location>
</feature>
<dbReference type="GeneID" id="1444263"/>
<gene>
    <name evidence="3" type="ORF">HA331_04690</name>
</gene>